<keyword evidence="2" id="KW-1185">Reference proteome</keyword>
<evidence type="ECO:0000313" key="2">
    <source>
        <dbReference type="Proteomes" id="UP000181951"/>
    </source>
</evidence>
<reference evidence="1 2" key="1">
    <citation type="submission" date="2016-10" db="EMBL/GenBank/DDBJ databases">
        <authorList>
            <person name="de Groot N.N."/>
        </authorList>
    </citation>
    <scope>NUCLEOTIDE SEQUENCE [LARGE SCALE GENOMIC DNA]</scope>
    <source>
        <strain evidence="1 2">CGMCC 4.2026</strain>
    </source>
</reference>
<name>A0A1H8S623_9ACTN</name>
<accession>A0A1H8S623</accession>
<gene>
    <name evidence="1" type="ORF">SAMN05216267_103973</name>
</gene>
<dbReference type="STRING" id="310780.SAMN05216267_103973"/>
<protein>
    <submittedName>
        <fullName evidence="1">Uncharacterized protein</fullName>
    </submittedName>
</protein>
<dbReference type="OrthoDB" id="4309866at2"/>
<dbReference type="RefSeq" id="WP_069464357.1">
    <property type="nucleotide sequence ID" value="NZ_FODD01000039.1"/>
</dbReference>
<evidence type="ECO:0000313" key="1">
    <source>
        <dbReference type="EMBL" id="SEO74062.1"/>
    </source>
</evidence>
<dbReference type="Proteomes" id="UP000181951">
    <property type="component" value="Unassembled WGS sequence"/>
</dbReference>
<organism evidence="1 2">
    <name type="scientific">Actinacidiphila rubida</name>
    <dbReference type="NCBI Taxonomy" id="310780"/>
    <lineage>
        <taxon>Bacteria</taxon>
        <taxon>Bacillati</taxon>
        <taxon>Actinomycetota</taxon>
        <taxon>Actinomycetes</taxon>
        <taxon>Kitasatosporales</taxon>
        <taxon>Streptomycetaceae</taxon>
        <taxon>Actinacidiphila</taxon>
    </lineage>
</organism>
<dbReference type="EMBL" id="FODD01000039">
    <property type="protein sequence ID" value="SEO74062.1"/>
    <property type="molecule type" value="Genomic_DNA"/>
</dbReference>
<proteinExistence type="predicted"/>
<dbReference type="AlphaFoldDB" id="A0A1H8S623"/>
<sequence>MIPPRPRARAASWAEACVWADVLVRYGLLDAALPTPSGQWLVRLHPNSPVEVLSGPSAVLDLAARLQHQNRRIRTR</sequence>